<dbReference type="InterPro" id="IPR003136">
    <property type="entry name" value="Cytidylate_kin"/>
</dbReference>
<dbReference type="EC" id="2.7.4.25" evidence="8"/>
<feature type="binding site" evidence="8">
    <location>
        <begin position="7"/>
        <end position="15"/>
    </location>
    <ligand>
        <name>ATP</name>
        <dbReference type="ChEBI" id="CHEBI:30616"/>
    </ligand>
</feature>
<keyword evidence="2 8" id="KW-0808">Transferase</keyword>
<keyword evidence="5 8" id="KW-0067">ATP-binding</keyword>
<dbReference type="NCBIfam" id="TIGR00017">
    <property type="entry name" value="cmk"/>
    <property type="match status" value="1"/>
</dbReference>
<dbReference type="Gene3D" id="3.40.50.300">
    <property type="entry name" value="P-loop containing nucleotide triphosphate hydrolases"/>
    <property type="match status" value="1"/>
</dbReference>
<gene>
    <name evidence="8" type="primary">cmk</name>
    <name evidence="10" type="ORF">COW11_02985</name>
</gene>
<name>A0A2J0LKE1_9BACT</name>
<comment type="caution">
    <text evidence="10">The sequence shown here is derived from an EMBL/GenBank/DDBJ whole genome shotgun (WGS) entry which is preliminary data.</text>
</comment>
<organism evidence="10 11">
    <name type="scientific">Candidatus Taenaricola geysiri</name>
    <dbReference type="NCBI Taxonomy" id="1974752"/>
    <lineage>
        <taxon>Bacteria</taxon>
        <taxon>Pseudomonadati</taxon>
        <taxon>Candidatus Omnitrophota</taxon>
        <taxon>Candidatus Taenaricola</taxon>
    </lineage>
</organism>
<dbReference type="HAMAP" id="MF_00238">
    <property type="entry name" value="Cytidyl_kinase_type1"/>
    <property type="match status" value="1"/>
</dbReference>
<evidence type="ECO:0000256" key="6">
    <source>
        <dbReference type="ARBA" id="ARBA00047615"/>
    </source>
</evidence>
<dbReference type="GO" id="GO:0015949">
    <property type="term" value="P:nucleobase-containing small molecule interconversion"/>
    <property type="evidence" value="ECO:0007669"/>
    <property type="project" value="TreeGrafter"/>
</dbReference>
<dbReference type="AlphaFoldDB" id="A0A2J0LKE1"/>
<evidence type="ECO:0000256" key="3">
    <source>
        <dbReference type="ARBA" id="ARBA00022741"/>
    </source>
</evidence>
<evidence type="ECO:0000313" key="11">
    <source>
        <dbReference type="Proteomes" id="UP000231267"/>
    </source>
</evidence>
<evidence type="ECO:0000256" key="5">
    <source>
        <dbReference type="ARBA" id="ARBA00022840"/>
    </source>
</evidence>
<comment type="subcellular location">
    <subcellularLocation>
        <location evidence="8">Cytoplasm</location>
    </subcellularLocation>
</comment>
<sequence length="206" mass="23136">MIIAIDGPAGSGKSTVAKLVARRLGFLYIDTGAMYRSLTLKAMQDKLNLNDEKVLIDMAKNTKIELNPKAAAIRTPEVTNNISYIANVPGVRSEMVKWQRAFGYKSKKGAVLEGRDIGTVVFPDAERKFYLDASVTERARRRFKELKEKGMKINLGQIEEDIRIRDKKDKTRPVGALKKAKDAVLIDTTELTIEQAVEKVLSYIKY</sequence>
<keyword evidence="3 8" id="KW-0547">Nucleotide-binding</keyword>
<evidence type="ECO:0000256" key="1">
    <source>
        <dbReference type="ARBA" id="ARBA00009427"/>
    </source>
</evidence>
<dbReference type="CDD" id="cd02020">
    <property type="entry name" value="CMPK"/>
    <property type="match status" value="1"/>
</dbReference>
<keyword evidence="4 8" id="KW-0418">Kinase</keyword>
<dbReference type="InterPro" id="IPR011994">
    <property type="entry name" value="Cytidylate_kinase_dom"/>
</dbReference>
<evidence type="ECO:0000256" key="2">
    <source>
        <dbReference type="ARBA" id="ARBA00022679"/>
    </source>
</evidence>
<comment type="catalytic activity">
    <reaction evidence="7 8">
        <text>CMP + ATP = CDP + ADP</text>
        <dbReference type="Rhea" id="RHEA:11600"/>
        <dbReference type="ChEBI" id="CHEBI:30616"/>
        <dbReference type="ChEBI" id="CHEBI:58069"/>
        <dbReference type="ChEBI" id="CHEBI:60377"/>
        <dbReference type="ChEBI" id="CHEBI:456216"/>
        <dbReference type="EC" id="2.7.4.25"/>
    </reaction>
</comment>
<dbReference type="GO" id="GO:0036431">
    <property type="term" value="F:dCMP kinase activity"/>
    <property type="evidence" value="ECO:0007669"/>
    <property type="project" value="InterPro"/>
</dbReference>
<dbReference type="Proteomes" id="UP000231267">
    <property type="component" value="Unassembled WGS sequence"/>
</dbReference>
<dbReference type="GO" id="GO:0006220">
    <property type="term" value="P:pyrimidine nucleotide metabolic process"/>
    <property type="evidence" value="ECO:0007669"/>
    <property type="project" value="UniProtKB-UniRule"/>
</dbReference>
<evidence type="ECO:0000256" key="7">
    <source>
        <dbReference type="ARBA" id="ARBA00048478"/>
    </source>
</evidence>
<dbReference type="Pfam" id="PF02224">
    <property type="entry name" value="Cytidylate_kin"/>
    <property type="match status" value="1"/>
</dbReference>
<dbReference type="PANTHER" id="PTHR21299:SF2">
    <property type="entry name" value="CYTIDYLATE KINASE"/>
    <property type="match status" value="1"/>
</dbReference>
<comment type="similarity">
    <text evidence="1 8">Belongs to the cytidylate kinase family. Type 1 subfamily.</text>
</comment>
<accession>A0A2J0LKE1</accession>
<dbReference type="GO" id="GO:0005829">
    <property type="term" value="C:cytosol"/>
    <property type="evidence" value="ECO:0007669"/>
    <property type="project" value="TreeGrafter"/>
</dbReference>
<dbReference type="GO" id="GO:0036430">
    <property type="term" value="F:CMP kinase activity"/>
    <property type="evidence" value="ECO:0007669"/>
    <property type="project" value="RHEA"/>
</dbReference>
<proteinExistence type="inferred from homology"/>
<evidence type="ECO:0000259" key="9">
    <source>
        <dbReference type="Pfam" id="PF02224"/>
    </source>
</evidence>
<dbReference type="InterPro" id="IPR027417">
    <property type="entry name" value="P-loop_NTPase"/>
</dbReference>
<comment type="catalytic activity">
    <reaction evidence="6 8">
        <text>dCMP + ATP = dCDP + ADP</text>
        <dbReference type="Rhea" id="RHEA:25094"/>
        <dbReference type="ChEBI" id="CHEBI:30616"/>
        <dbReference type="ChEBI" id="CHEBI:57566"/>
        <dbReference type="ChEBI" id="CHEBI:58593"/>
        <dbReference type="ChEBI" id="CHEBI:456216"/>
        <dbReference type="EC" id="2.7.4.25"/>
    </reaction>
</comment>
<reference evidence="10 11" key="1">
    <citation type="submission" date="2017-09" db="EMBL/GenBank/DDBJ databases">
        <title>Depth-based differentiation of microbial function through sediment-hosted aquifers and enrichment of novel symbionts in the deep terrestrial subsurface.</title>
        <authorList>
            <person name="Probst A.J."/>
            <person name="Ladd B."/>
            <person name="Jarett J.K."/>
            <person name="Geller-Mcgrath D.E."/>
            <person name="Sieber C.M."/>
            <person name="Emerson J.B."/>
            <person name="Anantharaman K."/>
            <person name="Thomas B.C."/>
            <person name="Malmstrom R."/>
            <person name="Stieglmeier M."/>
            <person name="Klingl A."/>
            <person name="Woyke T."/>
            <person name="Ryan C.M."/>
            <person name="Banfield J.F."/>
        </authorList>
    </citation>
    <scope>NUCLEOTIDE SEQUENCE [LARGE SCALE GENOMIC DNA]</scope>
    <source>
        <strain evidence="10">CG12_big_fil_rev_8_21_14_0_65_43_15</strain>
    </source>
</reference>
<dbReference type="PANTHER" id="PTHR21299">
    <property type="entry name" value="CYTIDYLATE KINASE/PANTOATE-BETA-ALANINE LIGASE"/>
    <property type="match status" value="1"/>
</dbReference>
<dbReference type="GO" id="GO:0005524">
    <property type="term" value="F:ATP binding"/>
    <property type="evidence" value="ECO:0007669"/>
    <property type="project" value="UniProtKB-UniRule"/>
</dbReference>
<feature type="domain" description="Cytidylate kinase" evidence="9">
    <location>
        <begin position="3"/>
        <end position="205"/>
    </location>
</feature>
<evidence type="ECO:0000256" key="4">
    <source>
        <dbReference type="ARBA" id="ARBA00022777"/>
    </source>
</evidence>
<dbReference type="EMBL" id="PFGP01000066">
    <property type="protein sequence ID" value="PIW66510.1"/>
    <property type="molecule type" value="Genomic_DNA"/>
</dbReference>
<dbReference type="SUPFAM" id="SSF52540">
    <property type="entry name" value="P-loop containing nucleoside triphosphate hydrolases"/>
    <property type="match status" value="1"/>
</dbReference>
<evidence type="ECO:0000313" key="10">
    <source>
        <dbReference type="EMBL" id="PIW66510.1"/>
    </source>
</evidence>
<evidence type="ECO:0000256" key="8">
    <source>
        <dbReference type="HAMAP-Rule" id="MF_00238"/>
    </source>
</evidence>
<protein>
    <recommendedName>
        <fullName evidence="8">Cytidylate kinase</fullName>
        <shortName evidence="8">CK</shortName>
        <ecNumber evidence="8">2.7.4.25</ecNumber>
    </recommendedName>
    <alternativeName>
        <fullName evidence="8">Cytidine monophosphate kinase</fullName>
        <shortName evidence="8">CMP kinase</shortName>
    </alternativeName>
</protein>
<keyword evidence="8" id="KW-0963">Cytoplasm</keyword>